<dbReference type="InParanoid" id="D8RJ28"/>
<dbReference type="Proteomes" id="UP000001514">
    <property type="component" value="Unassembled WGS sequence"/>
</dbReference>
<feature type="compositionally biased region" description="Polar residues" evidence="2">
    <location>
        <begin position="316"/>
        <end position="329"/>
    </location>
</feature>
<keyword evidence="4" id="KW-1185">Reference proteome</keyword>
<proteinExistence type="predicted"/>
<dbReference type="OrthoDB" id="1939754at2759"/>
<feature type="compositionally biased region" description="Polar residues" evidence="2">
    <location>
        <begin position="379"/>
        <end position="390"/>
    </location>
</feature>
<feature type="compositionally biased region" description="Polar residues" evidence="2">
    <location>
        <begin position="345"/>
        <end position="356"/>
    </location>
</feature>
<evidence type="ECO:0000313" key="4">
    <source>
        <dbReference type="Proteomes" id="UP000001514"/>
    </source>
</evidence>
<keyword evidence="1" id="KW-0175">Coiled coil</keyword>
<feature type="region of interest" description="Disordered" evidence="2">
    <location>
        <begin position="282"/>
        <end position="356"/>
    </location>
</feature>
<feature type="compositionally biased region" description="Low complexity" evidence="2">
    <location>
        <begin position="51"/>
        <end position="62"/>
    </location>
</feature>
<gene>
    <name evidence="3" type="ORF">SELMODRAFT_411799</name>
</gene>
<feature type="region of interest" description="Disordered" evidence="2">
    <location>
        <begin position="140"/>
        <end position="210"/>
    </location>
</feature>
<dbReference type="STRING" id="88036.D8RJ28"/>
<feature type="region of interest" description="Disordered" evidence="2">
    <location>
        <begin position="372"/>
        <end position="434"/>
    </location>
</feature>
<accession>D8RJ28</accession>
<feature type="compositionally biased region" description="Polar residues" evidence="2">
    <location>
        <begin position="403"/>
        <end position="417"/>
    </location>
</feature>
<feature type="coiled-coil region" evidence="1">
    <location>
        <begin position="92"/>
        <end position="119"/>
    </location>
</feature>
<dbReference type="AlphaFoldDB" id="D8RJ28"/>
<name>D8RJ28_SELML</name>
<dbReference type="EMBL" id="GL377581">
    <property type="protein sequence ID" value="EFJ27636.1"/>
    <property type="molecule type" value="Genomic_DNA"/>
</dbReference>
<dbReference type="Gramene" id="EFJ27636">
    <property type="protein sequence ID" value="EFJ27636"/>
    <property type="gene ID" value="SELMODRAFT_411799"/>
</dbReference>
<organism evidence="4">
    <name type="scientific">Selaginella moellendorffii</name>
    <name type="common">Spikemoss</name>
    <dbReference type="NCBI Taxonomy" id="88036"/>
    <lineage>
        <taxon>Eukaryota</taxon>
        <taxon>Viridiplantae</taxon>
        <taxon>Streptophyta</taxon>
        <taxon>Embryophyta</taxon>
        <taxon>Tracheophyta</taxon>
        <taxon>Lycopodiopsida</taxon>
        <taxon>Selaginellales</taxon>
        <taxon>Selaginellaceae</taxon>
        <taxon>Selaginella</taxon>
    </lineage>
</organism>
<reference evidence="3 4" key="1">
    <citation type="journal article" date="2011" name="Science">
        <title>The Selaginella genome identifies genetic changes associated with the evolution of vascular plants.</title>
        <authorList>
            <person name="Banks J.A."/>
            <person name="Nishiyama T."/>
            <person name="Hasebe M."/>
            <person name="Bowman J.L."/>
            <person name="Gribskov M."/>
            <person name="dePamphilis C."/>
            <person name="Albert V.A."/>
            <person name="Aono N."/>
            <person name="Aoyama T."/>
            <person name="Ambrose B.A."/>
            <person name="Ashton N.W."/>
            <person name="Axtell M.J."/>
            <person name="Barker E."/>
            <person name="Barker M.S."/>
            <person name="Bennetzen J.L."/>
            <person name="Bonawitz N.D."/>
            <person name="Chapple C."/>
            <person name="Cheng C."/>
            <person name="Correa L.G."/>
            <person name="Dacre M."/>
            <person name="DeBarry J."/>
            <person name="Dreyer I."/>
            <person name="Elias M."/>
            <person name="Engstrom E.M."/>
            <person name="Estelle M."/>
            <person name="Feng L."/>
            <person name="Finet C."/>
            <person name="Floyd S.K."/>
            <person name="Frommer W.B."/>
            <person name="Fujita T."/>
            <person name="Gramzow L."/>
            <person name="Gutensohn M."/>
            <person name="Harholt J."/>
            <person name="Hattori M."/>
            <person name="Heyl A."/>
            <person name="Hirai T."/>
            <person name="Hiwatashi Y."/>
            <person name="Ishikawa M."/>
            <person name="Iwata M."/>
            <person name="Karol K.G."/>
            <person name="Koehler B."/>
            <person name="Kolukisaoglu U."/>
            <person name="Kubo M."/>
            <person name="Kurata T."/>
            <person name="Lalonde S."/>
            <person name="Li K."/>
            <person name="Li Y."/>
            <person name="Litt A."/>
            <person name="Lyons E."/>
            <person name="Manning G."/>
            <person name="Maruyama T."/>
            <person name="Michael T.P."/>
            <person name="Mikami K."/>
            <person name="Miyazaki S."/>
            <person name="Morinaga S."/>
            <person name="Murata T."/>
            <person name="Mueller-Roeber B."/>
            <person name="Nelson D.R."/>
            <person name="Obara M."/>
            <person name="Oguri Y."/>
            <person name="Olmstead R.G."/>
            <person name="Onodera N."/>
            <person name="Petersen B.L."/>
            <person name="Pils B."/>
            <person name="Prigge M."/>
            <person name="Rensing S.A."/>
            <person name="Riano-Pachon D.M."/>
            <person name="Roberts A.W."/>
            <person name="Sato Y."/>
            <person name="Scheller H.V."/>
            <person name="Schulz B."/>
            <person name="Schulz C."/>
            <person name="Shakirov E.V."/>
            <person name="Shibagaki N."/>
            <person name="Shinohara N."/>
            <person name="Shippen D.E."/>
            <person name="Soerensen I."/>
            <person name="Sotooka R."/>
            <person name="Sugimoto N."/>
            <person name="Sugita M."/>
            <person name="Sumikawa N."/>
            <person name="Tanurdzic M."/>
            <person name="Theissen G."/>
            <person name="Ulvskov P."/>
            <person name="Wakazuki S."/>
            <person name="Weng J.K."/>
            <person name="Willats W.W."/>
            <person name="Wipf D."/>
            <person name="Wolf P.G."/>
            <person name="Yang L."/>
            <person name="Zimmer A.D."/>
            <person name="Zhu Q."/>
            <person name="Mitros T."/>
            <person name="Hellsten U."/>
            <person name="Loque D."/>
            <person name="Otillar R."/>
            <person name="Salamov A."/>
            <person name="Schmutz J."/>
            <person name="Shapiro H."/>
            <person name="Lindquist E."/>
            <person name="Lucas S."/>
            <person name="Rokhsar D."/>
            <person name="Grigoriev I.V."/>
        </authorList>
    </citation>
    <scope>NUCLEOTIDE SEQUENCE [LARGE SCALE GENOMIC DNA]</scope>
</reference>
<evidence type="ECO:0000313" key="3">
    <source>
        <dbReference type="EMBL" id="EFJ27636.1"/>
    </source>
</evidence>
<feature type="compositionally biased region" description="Acidic residues" evidence="2">
    <location>
        <begin position="153"/>
        <end position="162"/>
    </location>
</feature>
<protein>
    <submittedName>
        <fullName evidence="3">Uncharacterized protein</fullName>
    </submittedName>
</protein>
<feature type="compositionally biased region" description="Low complexity" evidence="2">
    <location>
        <begin position="192"/>
        <end position="206"/>
    </location>
</feature>
<feature type="region of interest" description="Disordered" evidence="2">
    <location>
        <begin position="44"/>
        <end position="74"/>
    </location>
</feature>
<dbReference type="HOGENOM" id="CLU_514277_0_0_1"/>
<feature type="compositionally biased region" description="Polar residues" evidence="2">
    <location>
        <begin position="282"/>
        <end position="292"/>
    </location>
</feature>
<evidence type="ECO:0000256" key="1">
    <source>
        <dbReference type="SAM" id="Coils"/>
    </source>
</evidence>
<dbReference type="PANTHER" id="PTHR33701:SF2">
    <property type="entry name" value="TRANSMEMBRANE PROTEIN"/>
    <property type="match status" value="1"/>
</dbReference>
<dbReference type="PANTHER" id="PTHR33701">
    <property type="entry name" value="TRANSMEMBRANE PROTEIN"/>
    <property type="match status" value="1"/>
</dbReference>
<evidence type="ECO:0000256" key="2">
    <source>
        <dbReference type="SAM" id="MobiDB-lite"/>
    </source>
</evidence>
<sequence length="528" mass="56666">MGSEEQEGIPMEENGHAQVSQEHQVVPVSTPEEIVERSIQVQAVENQTAPSSSSSSSSISSSVPAERKVSTEESTAIIESLRARLLSERNSSRAAKQHVQQLTKKVKELERSLEAEIHHRKRCEDVIQELLLKLDEAGVKLAPENSNSASDDAQLDDDDEEQATASKKSKPNWIGVAKRHYSDMEGDTIEQSSPSESPVSDSSLVPRRVGRSCRTLRRKEAWELGVDEQVKNSWTKVGADVVELAKIREVAGSESGWLARVMDLFESKSWSGEQLVFDKVDQQQQEISTASPESDGSSSSSSSSSSGSSVVGMEASATNVKNSGISGENFNAPHDHDPSDGGLQAVTTNNAGSSGEIIQTSPEVHEEQACMGGEEAAVSCSQQEPPVSTEETLKVSESLESGVRSQGNEARNLQTGEQSSTQSSSSNGFGAPGNTSVEDILRALRIAKNQVLAVAGKHGGFVQSGGGAEFPTSIASYNVEWQPRGESGGNGFVVTRPLARFVHAAAPQGYHQQHHHMNFEAHNVLSNR</sequence>
<feature type="region of interest" description="Disordered" evidence="2">
    <location>
        <begin position="1"/>
        <end position="32"/>
    </location>
</feature>
<feature type="compositionally biased region" description="Low complexity" evidence="2">
    <location>
        <begin position="294"/>
        <end position="309"/>
    </location>
</feature>
<dbReference type="KEGG" id="smo:SELMODRAFT_411799"/>